<dbReference type="InterPro" id="IPR002471">
    <property type="entry name" value="Pept_S9_AS"/>
</dbReference>
<proteinExistence type="predicted"/>
<protein>
    <submittedName>
        <fullName evidence="3">Dienelactone hydrolase</fullName>
    </submittedName>
</protein>
<organism evidence="3 4">
    <name type="scientific">Caulobacter ginsengisoli</name>
    <dbReference type="NCBI Taxonomy" id="400775"/>
    <lineage>
        <taxon>Bacteria</taxon>
        <taxon>Pseudomonadati</taxon>
        <taxon>Pseudomonadota</taxon>
        <taxon>Alphaproteobacteria</taxon>
        <taxon>Caulobacterales</taxon>
        <taxon>Caulobacteraceae</taxon>
        <taxon>Caulobacter</taxon>
    </lineage>
</organism>
<dbReference type="Proteomes" id="UP001228905">
    <property type="component" value="Unassembled WGS sequence"/>
</dbReference>
<dbReference type="InterPro" id="IPR029058">
    <property type="entry name" value="AB_hydrolase_fold"/>
</dbReference>
<dbReference type="EMBL" id="JAUSVS010000005">
    <property type="protein sequence ID" value="MDQ0464978.1"/>
    <property type="molecule type" value="Genomic_DNA"/>
</dbReference>
<dbReference type="GO" id="GO:0016787">
    <property type="term" value="F:hydrolase activity"/>
    <property type="evidence" value="ECO:0007669"/>
    <property type="project" value="UniProtKB-KW"/>
</dbReference>
<dbReference type="InterPro" id="IPR002925">
    <property type="entry name" value="Dienelactn_hydro"/>
</dbReference>
<dbReference type="RefSeq" id="WP_307350029.1">
    <property type="nucleotide sequence ID" value="NZ_JAUSVS010000005.1"/>
</dbReference>
<evidence type="ECO:0000256" key="1">
    <source>
        <dbReference type="ARBA" id="ARBA00022801"/>
    </source>
</evidence>
<dbReference type="Gene3D" id="3.40.50.1820">
    <property type="entry name" value="alpha/beta hydrolase"/>
    <property type="match status" value="1"/>
</dbReference>
<evidence type="ECO:0000313" key="3">
    <source>
        <dbReference type="EMBL" id="MDQ0464978.1"/>
    </source>
</evidence>
<name>A0ABU0ISI9_9CAUL</name>
<accession>A0ABU0ISI9</accession>
<dbReference type="InterPro" id="IPR050261">
    <property type="entry name" value="FrsA_esterase"/>
</dbReference>
<dbReference type="SUPFAM" id="SSF53474">
    <property type="entry name" value="alpha/beta-Hydrolases"/>
    <property type="match status" value="1"/>
</dbReference>
<sequence>MDEFDRANSDRTTVKTSFVALSVAHGGKAWATAGELREPLEGATGGAVVIVHGSSGVDSRGATYAGALNAAGLATLEIDLWAARGVTSPAGRPRAVTDTLPDAFAALAFLAARPGIDPQRIGIVGFSWGGVVSMLTATVAANETYGPPGLRFAAHAPLYPVCWVYNRVPGFEFTDLTGAPVLIQAGGMDLYDDPDSAEHLVAALPEAARAVVRQITYPTAGHAWDRREPDIVIDDPTAHKGAGGEVPFRYDAGVTRESVGAVVSFLASRDMGHG</sequence>
<dbReference type="Pfam" id="PF01738">
    <property type="entry name" value="DLH"/>
    <property type="match status" value="1"/>
</dbReference>
<evidence type="ECO:0000259" key="2">
    <source>
        <dbReference type="Pfam" id="PF01738"/>
    </source>
</evidence>
<dbReference type="PANTHER" id="PTHR22946">
    <property type="entry name" value="DIENELACTONE HYDROLASE DOMAIN-CONTAINING PROTEIN-RELATED"/>
    <property type="match status" value="1"/>
</dbReference>
<keyword evidence="4" id="KW-1185">Reference proteome</keyword>
<evidence type="ECO:0000313" key="4">
    <source>
        <dbReference type="Proteomes" id="UP001228905"/>
    </source>
</evidence>
<dbReference type="PANTHER" id="PTHR22946:SF9">
    <property type="entry name" value="POLYKETIDE TRANSFERASE AF380"/>
    <property type="match status" value="1"/>
</dbReference>
<gene>
    <name evidence="3" type="ORF">QO010_002762</name>
</gene>
<keyword evidence="1 3" id="KW-0378">Hydrolase</keyword>
<dbReference type="PROSITE" id="PS00708">
    <property type="entry name" value="PRO_ENDOPEP_SER"/>
    <property type="match status" value="1"/>
</dbReference>
<reference evidence="3 4" key="1">
    <citation type="submission" date="2023-07" db="EMBL/GenBank/DDBJ databases">
        <title>Genomic Encyclopedia of Type Strains, Phase IV (KMG-IV): sequencing the most valuable type-strain genomes for metagenomic binning, comparative biology and taxonomic classification.</title>
        <authorList>
            <person name="Goeker M."/>
        </authorList>
    </citation>
    <scope>NUCLEOTIDE SEQUENCE [LARGE SCALE GENOMIC DNA]</scope>
    <source>
        <strain evidence="3 4">DSM 18695</strain>
    </source>
</reference>
<feature type="domain" description="Dienelactone hydrolase" evidence="2">
    <location>
        <begin position="47"/>
        <end position="240"/>
    </location>
</feature>
<comment type="caution">
    <text evidence="3">The sequence shown here is derived from an EMBL/GenBank/DDBJ whole genome shotgun (WGS) entry which is preliminary data.</text>
</comment>